<dbReference type="PROSITE" id="PS51532">
    <property type="entry name" value="PITH"/>
    <property type="match status" value="1"/>
</dbReference>
<keyword evidence="3" id="KW-0378">Hydrolase</keyword>
<dbReference type="Gene3D" id="3.90.1720.30">
    <property type="entry name" value="PPPDE domains"/>
    <property type="match status" value="1"/>
</dbReference>
<accession>A0ABP0S014</accession>
<proteinExistence type="inferred from homology"/>
<reference evidence="6 7" key="1">
    <citation type="submission" date="2024-02" db="EMBL/GenBank/DDBJ databases">
        <authorList>
            <person name="Chen Y."/>
            <person name="Shah S."/>
            <person name="Dougan E. K."/>
            <person name="Thang M."/>
            <person name="Chan C."/>
        </authorList>
    </citation>
    <scope>NUCLEOTIDE SEQUENCE [LARGE SCALE GENOMIC DNA]</scope>
</reference>
<dbReference type="InterPro" id="IPR037047">
    <property type="entry name" value="PITH_dom_sf"/>
</dbReference>
<dbReference type="Proteomes" id="UP001642464">
    <property type="component" value="Unassembled WGS sequence"/>
</dbReference>
<evidence type="ECO:0000313" key="6">
    <source>
        <dbReference type="EMBL" id="CAK9105678.1"/>
    </source>
</evidence>
<evidence type="ECO:0000256" key="3">
    <source>
        <dbReference type="ARBA" id="ARBA00022801"/>
    </source>
</evidence>
<feature type="domain" description="PITH" evidence="4">
    <location>
        <begin position="151"/>
        <end position="302"/>
    </location>
</feature>
<gene>
    <name evidence="6" type="ORF">SCF082_LOCUS49245</name>
</gene>
<evidence type="ECO:0000313" key="7">
    <source>
        <dbReference type="Proteomes" id="UP001642464"/>
    </source>
</evidence>
<dbReference type="InterPro" id="IPR042266">
    <property type="entry name" value="PPPDE_sf"/>
</dbReference>
<dbReference type="SUPFAM" id="SSF49785">
    <property type="entry name" value="Galactose-binding domain-like"/>
    <property type="match status" value="1"/>
</dbReference>
<comment type="caution">
    <text evidence="6">The sequence shown here is derived from an EMBL/GenBank/DDBJ whole genome shotgun (WGS) entry which is preliminary data.</text>
</comment>
<evidence type="ECO:0000259" key="5">
    <source>
        <dbReference type="PROSITE" id="PS51858"/>
    </source>
</evidence>
<dbReference type="Gene3D" id="2.60.120.470">
    <property type="entry name" value="PITH domain"/>
    <property type="match status" value="1"/>
</dbReference>
<name>A0ABP0S014_9DINO</name>
<dbReference type="PROSITE" id="PS51858">
    <property type="entry name" value="PPPDE"/>
    <property type="match status" value="1"/>
</dbReference>
<keyword evidence="2" id="KW-0645">Protease</keyword>
<evidence type="ECO:0000259" key="4">
    <source>
        <dbReference type="PROSITE" id="PS51532"/>
    </source>
</evidence>
<dbReference type="InterPro" id="IPR008979">
    <property type="entry name" value="Galactose-bd-like_sf"/>
</dbReference>
<evidence type="ECO:0000256" key="2">
    <source>
        <dbReference type="ARBA" id="ARBA00022670"/>
    </source>
</evidence>
<dbReference type="InterPro" id="IPR008580">
    <property type="entry name" value="PPPDE_dom"/>
</dbReference>
<comment type="similarity">
    <text evidence="1">Belongs to the DeSI family.</text>
</comment>
<protein>
    <submittedName>
        <fullName evidence="6">Deubiquitinase DESI2 (Desumoylating isopeptidase 2) (DeSI-2) (PPPDE peptidase domain-containing protein 1) (Protein FAM152A)</fullName>
    </submittedName>
</protein>
<dbReference type="PANTHER" id="PTHR12378:SF80">
    <property type="entry name" value="IP06716P-RELATED"/>
    <property type="match status" value="1"/>
</dbReference>
<dbReference type="Pfam" id="PF05903">
    <property type="entry name" value="Peptidase_C97"/>
    <property type="match status" value="1"/>
</dbReference>
<sequence>MVKLNVYSPSGGQHVAYHSGVEIFGGEYVFGGGNTSYSGVTVQRPKIPPAGSGWTFYQTVEIAPCRYSRDDAMRQIQQLRAEFPASSYDLMARNCNHFAEALCQRLCAQGIPSWVNRLAGIGNAMRSAVGSAPTPAGPARAEGAGGPAAAGVVASSITDGDLTSQIDWKAAGVLNAVESEPTEALQTGSVTSEAGSPELLLLLPFISPVKLQKLVLGASSEAVPTSLRLFANNPNLDMDDAMTGAATQEFQDLCWTSGSDGLSTTLEVNFLKFQKLSFLAIYARGEDDGIISVCKLALIGRA</sequence>
<dbReference type="PANTHER" id="PTHR12378">
    <property type="entry name" value="DESUMOYLATING ISOPEPTIDASE"/>
    <property type="match status" value="1"/>
</dbReference>
<dbReference type="Pfam" id="PF06201">
    <property type="entry name" value="PITH"/>
    <property type="match status" value="1"/>
</dbReference>
<dbReference type="EMBL" id="CAXAMM010042596">
    <property type="protein sequence ID" value="CAK9105678.1"/>
    <property type="molecule type" value="Genomic_DNA"/>
</dbReference>
<dbReference type="InterPro" id="IPR010400">
    <property type="entry name" value="PITH_dom"/>
</dbReference>
<keyword evidence="7" id="KW-1185">Reference proteome</keyword>
<feature type="domain" description="PPPDE" evidence="5">
    <location>
        <begin position="1"/>
        <end position="130"/>
    </location>
</feature>
<dbReference type="SMART" id="SM01179">
    <property type="entry name" value="DUF862"/>
    <property type="match status" value="1"/>
</dbReference>
<organism evidence="6 7">
    <name type="scientific">Durusdinium trenchii</name>
    <dbReference type="NCBI Taxonomy" id="1381693"/>
    <lineage>
        <taxon>Eukaryota</taxon>
        <taxon>Sar</taxon>
        <taxon>Alveolata</taxon>
        <taxon>Dinophyceae</taxon>
        <taxon>Suessiales</taxon>
        <taxon>Symbiodiniaceae</taxon>
        <taxon>Durusdinium</taxon>
    </lineage>
</organism>
<evidence type="ECO:0000256" key="1">
    <source>
        <dbReference type="ARBA" id="ARBA00008140"/>
    </source>
</evidence>